<feature type="transmembrane region" description="Helical" evidence="1">
    <location>
        <begin position="247"/>
        <end position="268"/>
    </location>
</feature>
<dbReference type="AlphaFoldDB" id="A0AA95NH64"/>
<protein>
    <submittedName>
        <fullName evidence="2">YjgN family protein</fullName>
    </submittedName>
</protein>
<dbReference type="Pfam" id="PF05987">
    <property type="entry name" value="DUF898"/>
    <property type="match status" value="1"/>
</dbReference>
<accession>A0AA95NH64</accession>
<gene>
    <name evidence="2" type="ORF">PFX98_05285</name>
</gene>
<keyword evidence="1" id="KW-0812">Transmembrane</keyword>
<keyword evidence="1" id="KW-1133">Transmembrane helix</keyword>
<feature type="transmembrane region" description="Helical" evidence="1">
    <location>
        <begin position="274"/>
        <end position="295"/>
    </location>
</feature>
<dbReference type="KEGG" id="pais:PFX98_05285"/>
<dbReference type="EMBL" id="CP116346">
    <property type="protein sequence ID" value="WIT13022.1"/>
    <property type="molecule type" value="Genomic_DNA"/>
</dbReference>
<feature type="transmembrane region" description="Helical" evidence="1">
    <location>
        <begin position="42"/>
        <end position="62"/>
    </location>
</feature>
<feature type="transmembrane region" description="Helical" evidence="1">
    <location>
        <begin position="91"/>
        <end position="108"/>
    </location>
</feature>
<evidence type="ECO:0000313" key="3">
    <source>
        <dbReference type="Proteomes" id="UP001177769"/>
    </source>
</evidence>
<feature type="transmembrane region" description="Helical" evidence="1">
    <location>
        <begin position="114"/>
        <end position="135"/>
    </location>
</feature>
<dbReference type="Proteomes" id="UP001177769">
    <property type="component" value="Chromosome"/>
</dbReference>
<keyword evidence="3" id="KW-1185">Reference proteome</keyword>
<dbReference type="RefSeq" id="WP_285234125.1">
    <property type="nucleotide sequence ID" value="NZ_CP116346.1"/>
</dbReference>
<evidence type="ECO:0000256" key="1">
    <source>
        <dbReference type="SAM" id="Phobius"/>
    </source>
</evidence>
<reference evidence="2" key="1">
    <citation type="submission" date="2023-01" db="EMBL/GenBank/DDBJ databases">
        <title>Whole genome sequence of Paucibacter sp. S2-9 isolated from pond sediment.</title>
        <authorList>
            <person name="Jung J.Y."/>
        </authorList>
    </citation>
    <scope>NUCLEOTIDE SEQUENCE</scope>
    <source>
        <strain evidence="2">S2-9</strain>
    </source>
</reference>
<sequence>MSNNNDRNAADSTLGNLSGWPHSQYRKRKLDVAFTGSGSEYFRIWIVNLLLSLVTLGLYLPFAKARRLSYFYSNTLIDGQALGFHGDPWKMLRGFLLLAVLTLAYGFAARFSPLSAMAAFALLCGLWPALWRAGLQFRLANTSWRGLRLGFTGSSAGAYAALLPLYVPALLMVAGQFLFAPERPDPRAPMPLLLGLSMAASFLLMLLMLPWGVARIKRYQHGGYVYADQQTELTVPTRRFYGLGLKALLLTLLPLALLGALAAIAVAVYKPLLFWMMLALPLAYLLYFALITPYVSARLQNLVWNGTASELLQLQSDLPARPLAWLTLKNWLLTALTLGLYRPFAAVHTARMRLQAMSLMVEGDLDGWVARQSVAQDDAAGDAAGDFFGIDMGL</sequence>
<proteinExistence type="predicted"/>
<organism evidence="2 3">
    <name type="scientific">Paucibacter sediminis</name>
    <dbReference type="NCBI Taxonomy" id="3019553"/>
    <lineage>
        <taxon>Bacteria</taxon>
        <taxon>Pseudomonadati</taxon>
        <taxon>Pseudomonadota</taxon>
        <taxon>Betaproteobacteria</taxon>
        <taxon>Burkholderiales</taxon>
        <taxon>Sphaerotilaceae</taxon>
        <taxon>Roseateles</taxon>
    </lineage>
</organism>
<dbReference type="InterPro" id="IPR010295">
    <property type="entry name" value="DUF898"/>
</dbReference>
<feature type="transmembrane region" description="Helical" evidence="1">
    <location>
        <begin position="156"/>
        <end position="180"/>
    </location>
</feature>
<evidence type="ECO:0000313" key="2">
    <source>
        <dbReference type="EMBL" id="WIT13022.1"/>
    </source>
</evidence>
<name>A0AA95NH64_9BURK</name>
<keyword evidence="1" id="KW-0472">Membrane</keyword>
<feature type="transmembrane region" description="Helical" evidence="1">
    <location>
        <begin position="192"/>
        <end position="214"/>
    </location>
</feature>